<dbReference type="InterPro" id="IPR006186">
    <property type="entry name" value="Ser/Thr-sp_prot-phosphatase"/>
</dbReference>
<comment type="cofactor">
    <cofactor evidence="1">
        <name>Mn(2+)</name>
        <dbReference type="ChEBI" id="CHEBI:29035"/>
    </cofactor>
</comment>
<dbReference type="WBParaSite" id="OFLC_0000051301-mRNA-1">
    <property type="protein sequence ID" value="OFLC_0000051301-mRNA-1"/>
    <property type="gene ID" value="OFLC_0000051301"/>
</dbReference>
<dbReference type="Proteomes" id="UP000267606">
    <property type="component" value="Unassembled WGS sequence"/>
</dbReference>
<dbReference type="STRING" id="387005.A0A183GZ54"/>
<name>A0A183GZ54_9BILA</name>
<evidence type="ECO:0000259" key="4">
    <source>
        <dbReference type="SMART" id="SM00156"/>
    </source>
</evidence>
<dbReference type="GO" id="GO:0046872">
    <property type="term" value="F:metal ion binding"/>
    <property type="evidence" value="ECO:0007669"/>
    <property type="project" value="UniProtKB-KW"/>
</dbReference>
<keyword evidence="2" id="KW-0479">Metal-binding</keyword>
<protein>
    <submittedName>
        <fullName evidence="7">SER_THR_PHOSPHATASE domain-containing protein</fullName>
    </submittedName>
</protein>
<dbReference type="EMBL" id="UZAJ01000177">
    <property type="protein sequence ID" value="VDO26068.1"/>
    <property type="molecule type" value="Genomic_DNA"/>
</dbReference>
<evidence type="ECO:0000313" key="7">
    <source>
        <dbReference type="WBParaSite" id="OFLC_0000051301-mRNA-1"/>
    </source>
</evidence>
<dbReference type="PRINTS" id="PR00114">
    <property type="entry name" value="STPHPHTASE"/>
</dbReference>
<reference evidence="7" key="1">
    <citation type="submission" date="2016-06" db="UniProtKB">
        <authorList>
            <consortium name="WormBaseParasite"/>
        </authorList>
    </citation>
    <scope>IDENTIFICATION</scope>
</reference>
<organism evidence="7">
    <name type="scientific">Onchocerca flexuosa</name>
    <dbReference type="NCBI Taxonomy" id="387005"/>
    <lineage>
        <taxon>Eukaryota</taxon>
        <taxon>Metazoa</taxon>
        <taxon>Ecdysozoa</taxon>
        <taxon>Nematoda</taxon>
        <taxon>Chromadorea</taxon>
        <taxon>Rhabditida</taxon>
        <taxon>Spirurina</taxon>
        <taxon>Spiruromorpha</taxon>
        <taxon>Filarioidea</taxon>
        <taxon>Onchocercidae</taxon>
        <taxon>Onchocerca</taxon>
    </lineage>
</organism>
<accession>A0A183GZ54</accession>
<evidence type="ECO:0000313" key="5">
    <source>
        <dbReference type="EMBL" id="VDO26068.1"/>
    </source>
</evidence>
<dbReference type="PANTHER" id="PTHR45668">
    <property type="entry name" value="SERINE/THREONINE-PROTEIN PHOSPHATASE 5-RELATED"/>
    <property type="match status" value="1"/>
</dbReference>
<dbReference type="SUPFAM" id="SSF56300">
    <property type="entry name" value="Metallo-dependent phosphatases"/>
    <property type="match status" value="1"/>
</dbReference>
<evidence type="ECO:0000256" key="3">
    <source>
        <dbReference type="ARBA" id="ARBA00023211"/>
    </source>
</evidence>
<evidence type="ECO:0000256" key="2">
    <source>
        <dbReference type="ARBA" id="ARBA00022723"/>
    </source>
</evidence>
<dbReference type="PANTHER" id="PTHR45668:SF5">
    <property type="entry name" value="SERINE_THREONINE-PROTEIN PHOSPHATASE 5"/>
    <property type="match status" value="1"/>
</dbReference>
<dbReference type="AlphaFoldDB" id="A0A183GZ54"/>
<proteinExistence type="predicted"/>
<dbReference type="InterPro" id="IPR029052">
    <property type="entry name" value="Metallo-depent_PP-like"/>
</dbReference>
<evidence type="ECO:0000313" key="6">
    <source>
        <dbReference type="Proteomes" id="UP000267606"/>
    </source>
</evidence>
<reference evidence="5 6" key="2">
    <citation type="submission" date="2018-11" db="EMBL/GenBank/DDBJ databases">
        <authorList>
            <consortium name="Pathogen Informatics"/>
        </authorList>
    </citation>
    <scope>NUCLEOTIDE SEQUENCE [LARGE SCALE GENOMIC DNA]</scope>
</reference>
<dbReference type="GO" id="GO:0016787">
    <property type="term" value="F:hydrolase activity"/>
    <property type="evidence" value="ECO:0007669"/>
    <property type="project" value="InterPro"/>
</dbReference>
<keyword evidence="6" id="KW-1185">Reference proteome</keyword>
<dbReference type="SMART" id="SM00156">
    <property type="entry name" value="PP2Ac"/>
    <property type="match status" value="1"/>
</dbReference>
<evidence type="ECO:0000256" key="1">
    <source>
        <dbReference type="ARBA" id="ARBA00001936"/>
    </source>
</evidence>
<gene>
    <name evidence="5" type="ORF">OFLC_LOCUS514</name>
</gene>
<dbReference type="Gene3D" id="3.60.21.10">
    <property type="match status" value="1"/>
</dbReference>
<dbReference type="InterPro" id="IPR051134">
    <property type="entry name" value="PPP_phosphatase"/>
</dbReference>
<feature type="domain" description="Serine/threonine specific protein phosphatases" evidence="4">
    <location>
        <begin position="1"/>
        <end position="97"/>
    </location>
</feature>
<sequence>MCDLLWSDPQDMNGRSASKRGVGCQFGPDVTHKFCETNALDYVVRSHEVKPEGYEVHHDGKCITVFSAPNYCDTMGAFITIRGDNLTPRFTSFTAVDHPSVSNFIFVFCCVNRLFEDYKII</sequence>
<keyword evidence="3" id="KW-0464">Manganese</keyword>